<dbReference type="InterPro" id="IPR035983">
    <property type="entry name" value="Hect_E3_ubiquitin_ligase"/>
</dbReference>
<evidence type="ECO:0000313" key="2">
    <source>
        <dbReference type="EMBL" id="KAJ8321507.1"/>
    </source>
</evidence>
<feature type="region of interest" description="Disordered" evidence="1">
    <location>
        <begin position="163"/>
        <end position="193"/>
    </location>
</feature>
<keyword evidence="3" id="KW-1185">Reference proteome</keyword>
<gene>
    <name evidence="2" type="ORF">KUTeg_000942</name>
</gene>
<proteinExistence type="predicted"/>
<dbReference type="Gene3D" id="3.90.1750.10">
    <property type="entry name" value="Hect, E3 ligase catalytic domains"/>
    <property type="match status" value="1"/>
</dbReference>
<dbReference type="EMBL" id="JARBDR010000052">
    <property type="protein sequence ID" value="KAJ8321507.1"/>
    <property type="molecule type" value="Genomic_DNA"/>
</dbReference>
<name>A0ABQ9FZP3_TEGGR</name>
<feature type="compositionally biased region" description="Polar residues" evidence="1">
    <location>
        <begin position="163"/>
        <end position="181"/>
    </location>
</feature>
<accession>A0ABQ9FZP3</accession>
<dbReference type="Proteomes" id="UP001217089">
    <property type="component" value="Unassembled WGS sequence"/>
</dbReference>
<comment type="caution">
    <text evidence="2">The sequence shown here is derived from an EMBL/GenBank/DDBJ whole genome shotgun (WGS) entry which is preliminary data.</text>
</comment>
<evidence type="ECO:0000256" key="1">
    <source>
        <dbReference type="SAM" id="MobiDB-lite"/>
    </source>
</evidence>
<evidence type="ECO:0000313" key="3">
    <source>
        <dbReference type="Proteomes" id="UP001217089"/>
    </source>
</evidence>
<dbReference type="SUPFAM" id="SSF56204">
    <property type="entry name" value="Hect, E3 ligase catalytic domain"/>
    <property type="match status" value="1"/>
</dbReference>
<sequence length="387" mass="43420">MMMDDDTLKTYLPAYGDRLAATAFCRTRSPTGQSSSNNYGNALKELRANWKSHGGQFKSGNTSAKKLRDKLNLVGWITTLGLGILNKFDRNSVVVSAISVETFFPLGKSKRGTLGDFDIQLKDFQGTELNLDKNITELYDESKLKILRVYLYTKKKTIEQTLKPSETQLSDNSGRSSPTLETSDEDIELGTPTVVTNRRRYMELCQETDIELPVLRHRRRLNSTGQLTSTPSVETSSTDCMREQDVTCSREQPVGEICSNQSVGGSTIEQPFNDSSGEQIVSDSSVDCIREEPVNNLNTEQTGEQLTSEQRSDSNIGSNTDDNALKNWIKNVLWGVPQTIVVQRDRLMQTTLRIVCKQSFSWTSPFRVVFSGEIGDDMGGPRREFMW</sequence>
<organism evidence="2 3">
    <name type="scientific">Tegillarca granosa</name>
    <name type="common">Malaysian cockle</name>
    <name type="synonym">Anadara granosa</name>
    <dbReference type="NCBI Taxonomy" id="220873"/>
    <lineage>
        <taxon>Eukaryota</taxon>
        <taxon>Metazoa</taxon>
        <taxon>Spiralia</taxon>
        <taxon>Lophotrochozoa</taxon>
        <taxon>Mollusca</taxon>
        <taxon>Bivalvia</taxon>
        <taxon>Autobranchia</taxon>
        <taxon>Pteriomorphia</taxon>
        <taxon>Arcoida</taxon>
        <taxon>Arcoidea</taxon>
        <taxon>Arcidae</taxon>
        <taxon>Tegillarca</taxon>
    </lineage>
</organism>
<protein>
    <submittedName>
        <fullName evidence="2">Uncharacterized protein</fullName>
    </submittedName>
</protein>
<feature type="region of interest" description="Disordered" evidence="1">
    <location>
        <begin position="295"/>
        <end position="319"/>
    </location>
</feature>
<reference evidence="2 3" key="1">
    <citation type="submission" date="2022-12" db="EMBL/GenBank/DDBJ databases">
        <title>Chromosome-level genome of Tegillarca granosa.</title>
        <authorList>
            <person name="Kim J."/>
        </authorList>
    </citation>
    <scope>NUCLEOTIDE SEQUENCE [LARGE SCALE GENOMIC DNA]</scope>
    <source>
        <strain evidence="2">Teg-2019</strain>
        <tissue evidence="2">Adductor muscle</tissue>
    </source>
</reference>